<dbReference type="EMBL" id="AP019823">
    <property type="protein sequence ID" value="BBM38911.1"/>
    <property type="molecule type" value="Genomic_DNA"/>
</dbReference>
<sequence>MKKTFKLLTIILAMSSFTSCTSLMALAGSEKADRELRARTIEESKRYCAVSRVSTGECLEWRKHD</sequence>
<dbReference type="RefSeq" id="WP_006803710.1">
    <property type="nucleotide sequence ID" value="NZ_AP019823.1"/>
</dbReference>
<proteinExistence type="predicted"/>
<dbReference type="OrthoDB" id="81743at2"/>
<organism evidence="2 3">
    <name type="scientific">Leptotrichia hofstadii</name>
    <dbReference type="NCBI Taxonomy" id="157688"/>
    <lineage>
        <taxon>Bacteria</taxon>
        <taxon>Fusobacteriati</taxon>
        <taxon>Fusobacteriota</taxon>
        <taxon>Fusobacteriia</taxon>
        <taxon>Fusobacteriales</taxon>
        <taxon>Leptotrichiaceae</taxon>
        <taxon>Leptotrichia</taxon>
    </lineage>
</organism>
<keyword evidence="1" id="KW-0732">Signal</keyword>
<evidence type="ECO:0008006" key="4">
    <source>
        <dbReference type="Google" id="ProtNLM"/>
    </source>
</evidence>
<gene>
    <name evidence="2" type="ORF">JCM16775_1621</name>
</gene>
<protein>
    <recommendedName>
        <fullName evidence="4">Lipoprotein</fullName>
    </recommendedName>
</protein>
<evidence type="ECO:0000313" key="3">
    <source>
        <dbReference type="Proteomes" id="UP000321892"/>
    </source>
</evidence>
<dbReference type="KEGG" id="lhf:JCM16775_1621"/>
<feature type="signal peptide" evidence="1">
    <location>
        <begin position="1"/>
        <end position="27"/>
    </location>
</feature>
<dbReference type="AlphaFoldDB" id="A0A510JKL3"/>
<dbReference type="PROSITE" id="PS51257">
    <property type="entry name" value="PROKAR_LIPOPROTEIN"/>
    <property type="match status" value="1"/>
</dbReference>
<reference evidence="2 3" key="1">
    <citation type="submission" date="2019-07" db="EMBL/GenBank/DDBJ databases">
        <title>Complete Genome Sequence of Leptotrichia hofstadii Strain JCM16775.</title>
        <authorList>
            <person name="Watanabe S."/>
            <person name="Cui L."/>
        </authorList>
    </citation>
    <scope>NUCLEOTIDE SEQUENCE [LARGE SCALE GENOMIC DNA]</scope>
    <source>
        <strain evidence="2 3">JCM16775</strain>
    </source>
</reference>
<evidence type="ECO:0000256" key="1">
    <source>
        <dbReference type="SAM" id="SignalP"/>
    </source>
</evidence>
<keyword evidence="3" id="KW-1185">Reference proteome</keyword>
<evidence type="ECO:0000313" key="2">
    <source>
        <dbReference type="EMBL" id="BBM38911.1"/>
    </source>
</evidence>
<feature type="chain" id="PRO_5022013923" description="Lipoprotein" evidence="1">
    <location>
        <begin position="28"/>
        <end position="65"/>
    </location>
</feature>
<name>A0A510JKL3_9FUSO</name>
<accession>A0A510JKL3</accession>
<dbReference type="Proteomes" id="UP000321892">
    <property type="component" value="Chromosome"/>
</dbReference>